<sequence length="256" mass="29625">MKPFLSVIIPCYNEEKNLKRGVLDEVEAYLKKQKFESEVIIVDDGSSDNSREFIKNYFERNKLAYLPNHPRFGLLENKHAGKPLTIRSGIKKANGEIILFTDMDQSTPINEFDKFLPFFKKGFGIVIGSRGQKREGASLLRLIGANVFRLIRQTLLLKNIVDTQCGFKAFKNKIAQDLFSRLLIFKEAKGTKGWKVGAFDVELLFIAQKRGYKMAEVVVNWEDKDLVKKKKYFKESREMLTEILRVKLNDLRGKYD</sequence>
<dbReference type="Pfam" id="PF00535">
    <property type="entry name" value="Glycos_transf_2"/>
    <property type="match status" value="1"/>
</dbReference>
<organism evidence="2 3">
    <name type="scientific">Candidatus Woesebacteria bacterium CG_4_10_14_0_2_um_filter_39_14</name>
    <dbReference type="NCBI Taxonomy" id="1975054"/>
    <lineage>
        <taxon>Bacteria</taxon>
        <taxon>Candidatus Woeseibacteriota</taxon>
    </lineage>
</organism>
<accession>A0A2M7TKK0</accession>
<evidence type="ECO:0000313" key="2">
    <source>
        <dbReference type="EMBL" id="PIZ47342.1"/>
    </source>
</evidence>
<dbReference type="GO" id="GO:0006487">
    <property type="term" value="P:protein N-linked glycosylation"/>
    <property type="evidence" value="ECO:0007669"/>
    <property type="project" value="TreeGrafter"/>
</dbReference>
<protein>
    <recommendedName>
        <fullName evidence="1">Glycosyltransferase 2-like domain-containing protein</fullName>
    </recommendedName>
</protein>
<dbReference type="PANTHER" id="PTHR10859">
    <property type="entry name" value="GLYCOSYL TRANSFERASE"/>
    <property type="match status" value="1"/>
</dbReference>
<dbReference type="Gene3D" id="3.90.550.10">
    <property type="entry name" value="Spore Coat Polysaccharide Biosynthesis Protein SpsA, Chain A"/>
    <property type="match status" value="1"/>
</dbReference>
<dbReference type="InterPro" id="IPR001173">
    <property type="entry name" value="Glyco_trans_2-like"/>
</dbReference>
<evidence type="ECO:0000313" key="3">
    <source>
        <dbReference type="Proteomes" id="UP000229753"/>
    </source>
</evidence>
<gene>
    <name evidence="2" type="ORF">COY29_05265</name>
</gene>
<dbReference type="InterPro" id="IPR029044">
    <property type="entry name" value="Nucleotide-diphossugar_trans"/>
</dbReference>
<dbReference type="PANTHER" id="PTHR10859:SF91">
    <property type="entry name" value="DOLICHYL-PHOSPHATE BETA-GLUCOSYLTRANSFERASE"/>
    <property type="match status" value="1"/>
</dbReference>
<comment type="caution">
    <text evidence="2">The sequence shown here is derived from an EMBL/GenBank/DDBJ whole genome shotgun (WGS) entry which is preliminary data.</text>
</comment>
<dbReference type="Proteomes" id="UP000229753">
    <property type="component" value="Unassembled WGS sequence"/>
</dbReference>
<feature type="domain" description="Glycosyltransferase 2-like" evidence="1">
    <location>
        <begin position="6"/>
        <end position="179"/>
    </location>
</feature>
<reference evidence="3" key="1">
    <citation type="submission" date="2017-09" db="EMBL/GenBank/DDBJ databases">
        <title>Depth-based differentiation of microbial function through sediment-hosted aquifers and enrichment of novel symbionts in the deep terrestrial subsurface.</title>
        <authorList>
            <person name="Probst A.J."/>
            <person name="Ladd B."/>
            <person name="Jarett J.K."/>
            <person name="Geller-Mcgrath D.E."/>
            <person name="Sieber C.M.K."/>
            <person name="Emerson J.B."/>
            <person name="Anantharaman K."/>
            <person name="Thomas B.C."/>
            <person name="Malmstrom R."/>
            <person name="Stieglmeier M."/>
            <person name="Klingl A."/>
            <person name="Woyke T."/>
            <person name="Ryan C.M."/>
            <person name="Banfield J.F."/>
        </authorList>
    </citation>
    <scope>NUCLEOTIDE SEQUENCE [LARGE SCALE GENOMIC DNA]</scope>
</reference>
<dbReference type="SUPFAM" id="SSF53448">
    <property type="entry name" value="Nucleotide-diphospho-sugar transferases"/>
    <property type="match status" value="1"/>
</dbReference>
<dbReference type="AlphaFoldDB" id="A0A2M7TKK0"/>
<evidence type="ECO:0000259" key="1">
    <source>
        <dbReference type="Pfam" id="PF00535"/>
    </source>
</evidence>
<proteinExistence type="predicted"/>
<dbReference type="EMBL" id="PFNO01000177">
    <property type="protein sequence ID" value="PIZ47342.1"/>
    <property type="molecule type" value="Genomic_DNA"/>
</dbReference>
<name>A0A2M7TKK0_9BACT</name>